<gene>
    <name evidence="1" type="ORF">KCX82_17075</name>
</gene>
<proteinExistence type="predicted"/>
<evidence type="ECO:0000313" key="1">
    <source>
        <dbReference type="EMBL" id="MBR0599600.1"/>
    </source>
</evidence>
<name>A0A8J7W634_9FIRM</name>
<reference evidence="1" key="2">
    <citation type="submission" date="2021-04" db="EMBL/GenBank/DDBJ databases">
        <authorList>
            <person name="Liu J."/>
        </authorList>
    </citation>
    <scope>NUCLEOTIDE SEQUENCE</scope>
    <source>
        <strain evidence="1">BAD-6</strain>
    </source>
</reference>
<accession>A0A8J7W634</accession>
<keyword evidence="2" id="KW-1185">Reference proteome</keyword>
<reference evidence="1" key="1">
    <citation type="submission" date="2021-04" db="EMBL/GenBank/DDBJ databases">
        <title>Sinoanaerobacter chloroacetimidivorans sp. nov., an obligate anaerobic bacterium isolated from anaerobic sludge.</title>
        <authorList>
            <person name="Bao Y."/>
        </authorList>
    </citation>
    <scope>NUCLEOTIDE SEQUENCE</scope>
    <source>
        <strain evidence="1">BAD-6</strain>
    </source>
</reference>
<sequence>MNKSLLLTITILTTLFLFSCGEKTPSQNDMASNSLNKSIESILSVNSISYVSNYEQKLTTDADTITTITTSEIKRIDEPFVIWNKVQNTESHTNAQTKETSNESYQERTKDGLELFYRGKDTEWTKSTMNDTAQVNQYIEHSKAFIEACYYLLNTNLDSFKMIENQDGLLKFSGNISQSSVVEAYEKYFREFYIDRGLIRGDKELSNKDELLKEITSGEINELMVGIPSLAFSDKPTPIMIWVNGKNNEISRIEINKIDVTQAILNKSFGGTNNKVPKVEKSILTYDVLEINTFDEIPKPQ</sequence>
<dbReference type="EMBL" id="JAGSND010000014">
    <property type="protein sequence ID" value="MBR0599600.1"/>
    <property type="molecule type" value="Genomic_DNA"/>
</dbReference>
<protein>
    <recommendedName>
        <fullName evidence="3">Lipoprotein</fullName>
    </recommendedName>
</protein>
<dbReference type="PROSITE" id="PS51257">
    <property type="entry name" value="PROKAR_LIPOPROTEIN"/>
    <property type="match status" value="1"/>
</dbReference>
<evidence type="ECO:0008006" key="3">
    <source>
        <dbReference type="Google" id="ProtNLM"/>
    </source>
</evidence>
<dbReference type="Proteomes" id="UP000675664">
    <property type="component" value="Unassembled WGS sequence"/>
</dbReference>
<evidence type="ECO:0000313" key="2">
    <source>
        <dbReference type="Proteomes" id="UP000675664"/>
    </source>
</evidence>
<dbReference type="RefSeq" id="WP_227019734.1">
    <property type="nucleotide sequence ID" value="NZ_JAGSND010000014.1"/>
</dbReference>
<comment type="caution">
    <text evidence="1">The sequence shown here is derived from an EMBL/GenBank/DDBJ whole genome shotgun (WGS) entry which is preliminary data.</text>
</comment>
<organism evidence="1 2">
    <name type="scientific">Sinanaerobacter chloroacetimidivorans</name>
    <dbReference type="NCBI Taxonomy" id="2818044"/>
    <lineage>
        <taxon>Bacteria</taxon>
        <taxon>Bacillati</taxon>
        <taxon>Bacillota</taxon>
        <taxon>Clostridia</taxon>
        <taxon>Peptostreptococcales</taxon>
        <taxon>Anaerovoracaceae</taxon>
        <taxon>Sinanaerobacter</taxon>
    </lineage>
</organism>
<dbReference type="AlphaFoldDB" id="A0A8J7W634"/>